<dbReference type="InterPro" id="IPR029061">
    <property type="entry name" value="THDP-binding"/>
</dbReference>
<comment type="cofactor">
    <cofactor evidence="2">
        <name>Co(2+)</name>
        <dbReference type="ChEBI" id="CHEBI:48828"/>
    </cofactor>
</comment>
<evidence type="ECO:0000256" key="16">
    <source>
        <dbReference type="PIRSR" id="PIRSR605478-4"/>
    </source>
</evidence>
<dbReference type="PANTHER" id="PTHR43522:SF2">
    <property type="entry name" value="TRANSKETOLASE 1-RELATED"/>
    <property type="match status" value="1"/>
</dbReference>
<comment type="similarity">
    <text evidence="3 18">Belongs to the transketolase family.</text>
</comment>
<dbReference type="InterPro" id="IPR005478">
    <property type="entry name" value="Transketolase_bac-like"/>
</dbReference>
<comment type="cofactor">
    <cofactor evidence="18">
        <name>Mg(2+)</name>
        <dbReference type="ChEBI" id="CHEBI:18420"/>
    </cofactor>
    <cofactor evidence="18">
        <name>Ca(2+)</name>
        <dbReference type="ChEBI" id="CHEBI:29108"/>
    </cofactor>
    <cofactor evidence="18">
        <name>Mn(2+)</name>
        <dbReference type="ChEBI" id="CHEBI:29035"/>
    </cofactor>
    <cofactor evidence="18">
        <name>Co(2+)</name>
        <dbReference type="ChEBI" id="CHEBI:48828"/>
    </cofactor>
    <text evidence="18">Binds 1 Mg(2+) ion per subunit. Can also utilize other divalent metal cations, such as Ca(2+), Mn(2+) and Co(2+).</text>
</comment>
<evidence type="ECO:0000256" key="12">
    <source>
        <dbReference type="NCBIfam" id="TIGR00232"/>
    </source>
</evidence>
<feature type="binding site" evidence="16">
    <location>
        <position position="160"/>
    </location>
    <ligand>
        <name>Mg(2+)</name>
        <dbReference type="ChEBI" id="CHEBI:18420"/>
    </ligand>
</feature>
<evidence type="ECO:0000256" key="15">
    <source>
        <dbReference type="PIRSR" id="PIRSR605478-3"/>
    </source>
</evidence>
<comment type="subunit">
    <text evidence="4 18">Homodimer.</text>
</comment>
<keyword evidence="7 16" id="KW-0479">Metal-binding</keyword>
<sequence>MSSPTSFQDHTRTLANAIRVLAMDGVQAANSGHPGLPMGMADVATVLFSKFLKFDAANPTWPDRDRFVLSGGHGSMLIYSLLWLNGYPKITLDDLKGFRQITSHCAGHPEYGMLPGIETTTGPLGQGLANAVGMAIGEKILAARFGDDLVNHKTYVFAGDGCLMEGISHEAIALAGRMKLNKLVLLWDDNHITIDGAVELSDATDQVKRFEAAGWATRRVDGHNADDIAAALDWAQNSDKPVMLACRTIIGFGSPKKAGSHKAHGEPLGADEVIATKKALGWPSTEPFVVPEEIVAEWRKVGSRGAEARKAWEARKAASPKAAEFDAAQIADVPQATLDALNAVKKKASEEKPAVATRKASEMALDAINTTWALTIGGSADLTPSNNTKTKDLVDITPEDFSGRYIHYGIREHAMAAAMNGLCLHGGVVPYGGTFLVFSDYCRHSIRLSSLMGIRVIYVMTHDSIGVGEDGPTHQPVEHVASLRAIPGLKVYRPGDVVETAECWADALSDKHAPALLVLSRQNMATFRTTHTEENLASKGAYVAADAEGAKVTFLATGSELELAFKARDLLAADNIPARVVSMPCWALFEKQSATYREAVLGPNTVKVAIEAGIQFGWDRYIGPNGAFVGMHGFGASGPAKEVYKHFAITAEAAAEAAKSALKG</sequence>
<dbReference type="GO" id="GO:0046872">
    <property type="term" value="F:metal ion binding"/>
    <property type="evidence" value="ECO:0007669"/>
    <property type="project" value="UniProtKB-KW"/>
</dbReference>
<dbReference type="FunFam" id="3.40.50.970:FF:000003">
    <property type="entry name" value="Transketolase"/>
    <property type="match status" value="1"/>
</dbReference>
<dbReference type="InterPro" id="IPR049557">
    <property type="entry name" value="Transketolase_CS"/>
</dbReference>
<evidence type="ECO:0000256" key="3">
    <source>
        <dbReference type="ARBA" id="ARBA00007131"/>
    </source>
</evidence>
<feature type="binding site" evidence="14">
    <location>
        <position position="358"/>
    </location>
    <ligand>
        <name>substrate</name>
    </ligand>
</feature>
<dbReference type="PANTHER" id="PTHR43522">
    <property type="entry name" value="TRANSKETOLASE"/>
    <property type="match status" value="1"/>
</dbReference>
<comment type="cofactor">
    <cofactor evidence="16">
        <name>Mg(2+)</name>
        <dbReference type="ChEBI" id="CHEBI:18420"/>
    </cofactor>
    <text evidence="16">Binds 1 Mg(2+) ion per subunit. Can also utilize other divalent metal cations, such as Ca(2+), Mn(2+) and Co(2+).</text>
</comment>
<dbReference type="EC" id="2.2.1.1" evidence="5 12"/>
<evidence type="ECO:0000256" key="5">
    <source>
        <dbReference type="ARBA" id="ARBA00013152"/>
    </source>
</evidence>
<accession>A0A846MZN9</accession>
<evidence type="ECO:0000256" key="13">
    <source>
        <dbReference type="PIRSR" id="PIRSR605478-1"/>
    </source>
</evidence>
<dbReference type="Gene3D" id="3.40.50.970">
    <property type="match status" value="2"/>
</dbReference>
<dbReference type="PROSITE" id="PS00801">
    <property type="entry name" value="TRANSKETOLASE_1"/>
    <property type="match status" value="1"/>
</dbReference>
<dbReference type="InterPro" id="IPR005475">
    <property type="entry name" value="Transketolase-like_Pyr-bd"/>
</dbReference>
<evidence type="ECO:0000256" key="11">
    <source>
        <dbReference type="ARBA" id="ARBA00049473"/>
    </source>
</evidence>
<dbReference type="EMBL" id="JAASRM010000001">
    <property type="protein sequence ID" value="NIK88705.1"/>
    <property type="molecule type" value="Genomic_DNA"/>
</dbReference>
<dbReference type="Pfam" id="PF22613">
    <property type="entry name" value="Transketolase_C_1"/>
    <property type="match status" value="1"/>
</dbReference>
<feature type="domain" description="Transketolase-like pyrimidine-binding" evidence="19">
    <location>
        <begin position="355"/>
        <end position="526"/>
    </location>
</feature>
<dbReference type="InterPro" id="IPR020826">
    <property type="entry name" value="Transketolase_BS"/>
</dbReference>
<evidence type="ECO:0000256" key="14">
    <source>
        <dbReference type="PIRSR" id="PIRSR605478-2"/>
    </source>
</evidence>
<dbReference type="SUPFAM" id="SSF52922">
    <property type="entry name" value="TK C-terminal domain-like"/>
    <property type="match status" value="1"/>
</dbReference>
<evidence type="ECO:0000256" key="17">
    <source>
        <dbReference type="PIRSR" id="PIRSR605478-5"/>
    </source>
</evidence>
<feature type="binding site" evidence="14">
    <location>
        <position position="264"/>
    </location>
    <ligand>
        <name>substrate</name>
    </ligand>
</feature>
<dbReference type="GO" id="GO:0005829">
    <property type="term" value="C:cytosol"/>
    <property type="evidence" value="ECO:0007669"/>
    <property type="project" value="TreeGrafter"/>
</dbReference>
<dbReference type="Proteomes" id="UP000570514">
    <property type="component" value="Unassembled WGS sequence"/>
</dbReference>
<feature type="site" description="Important for catalytic activity" evidence="17">
    <location>
        <position position="264"/>
    </location>
</feature>
<feature type="binding site" evidence="15">
    <location>
        <position position="161"/>
    </location>
    <ligand>
        <name>thiamine diphosphate</name>
        <dbReference type="ChEBI" id="CHEBI:58937"/>
    </ligand>
</feature>
<dbReference type="SUPFAM" id="SSF52518">
    <property type="entry name" value="Thiamin diphosphate-binding fold (THDP-binding)"/>
    <property type="match status" value="2"/>
</dbReference>
<evidence type="ECO:0000256" key="8">
    <source>
        <dbReference type="ARBA" id="ARBA00022837"/>
    </source>
</evidence>
<evidence type="ECO:0000313" key="21">
    <source>
        <dbReference type="Proteomes" id="UP000570514"/>
    </source>
</evidence>
<reference evidence="20 21" key="1">
    <citation type="submission" date="2020-03" db="EMBL/GenBank/DDBJ databases">
        <title>Genomic Encyclopedia of Type Strains, Phase IV (KMG-IV): sequencing the most valuable type-strain genomes for metagenomic binning, comparative biology and taxonomic classification.</title>
        <authorList>
            <person name="Goeker M."/>
        </authorList>
    </citation>
    <scope>NUCLEOTIDE SEQUENCE [LARGE SCALE GENOMIC DNA]</scope>
    <source>
        <strain evidence="20 21">DSM 19867</strain>
    </source>
</reference>
<dbReference type="Gene3D" id="3.40.50.920">
    <property type="match status" value="1"/>
</dbReference>
<gene>
    <name evidence="20" type="ORF">FHS83_002023</name>
</gene>
<feature type="binding site" evidence="16">
    <location>
        <position position="190"/>
    </location>
    <ligand>
        <name>Mg(2+)</name>
        <dbReference type="ChEBI" id="CHEBI:18420"/>
    </ligand>
</feature>
<dbReference type="InterPro" id="IPR055152">
    <property type="entry name" value="Transketolase-like_C_2"/>
</dbReference>
<feature type="binding site" evidence="14">
    <location>
        <position position="33"/>
    </location>
    <ligand>
        <name>substrate</name>
    </ligand>
</feature>
<comment type="catalytic activity">
    <reaction evidence="11 18">
        <text>D-sedoheptulose 7-phosphate + D-glyceraldehyde 3-phosphate = aldehydo-D-ribose 5-phosphate + D-xylulose 5-phosphate</text>
        <dbReference type="Rhea" id="RHEA:10508"/>
        <dbReference type="ChEBI" id="CHEBI:57483"/>
        <dbReference type="ChEBI" id="CHEBI:57737"/>
        <dbReference type="ChEBI" id="CHEBI:58273"/>
        <dbReference type="ChEBI" id="CHEBI:59776"/>
        <dbReference type="EC" id="2.2.1.1"/>
    </reaction>
</comment>
<evidence type="ECO:0000256" key="10">
    <source>
        <dbReference type="ARBA" id="ARBA00023052"/>
    </source>
</evidence>
<evidence type="ECO:0000256" key="1">
    <source>
        <dbReference type="ARBA" id="ARBA00001913"/>
    </source>
</evidence>
<keyword evidence="21" id="KW-1185">Reference proteome</keyword>
<dbReference type="InterPro" id="IPR033247">
    <property type="entry name" value="Transketolase_fam"/>
</dbReference>
<evidence type="ECO:0000313" key="20">
    <source>
        <dbReference type="EMBL" id="NIK88705.1"/>
    </source>
</evidence>
<feature type="binding site" evidence="15">
    <location>
        <begin position="122"/>
        <end position="124"/>
    </location>
    <ligand>
        <name>thiamine diphosphate</name>
        <dbReference type="ChEBI" id="CHEBI:58937"/>
    </ligand>
</feature>
<dbReference type="FunFam" id="3.40.50.970:FF:000004">
    <property type="entry name" value="Transketolase"/>
    <property type="match status" value="1"/>
</dbReference>
<proteinExistence type="inferred from homology"/>
<feature type="binding site" evidence="14">
    <location>
        <position position="385"/>
    </location>
    <ligand>
        <name>substrate</name>
    </ligand>
</feature>
<dbReference type="CDD" id="cd07033">
    <property type="entry name" value="TPP_PYR_DXS_TK_like"/>
    <property type="match status" value="1"/>
</dbReference>
<feature type="binding site" evidence="14">
    <location>
        <position position="462"/>
    </location>
    <ligand>
        <name>substrate</name>
    </ligand>
</feature>
<evidence type="ECO:0000259" key="19">
    <source>
        <dbReference type="SMART" id="SM00861"/>
    </source>
</evidence>
<evidence type="ECO:0000256" key="4">
    <source>
        <dbReference type="ARBA" id="ARBA00011738"/>
    </source>
</evidence>
<dbReference type="CDD" id="cd02012">
    <property type="entry name" value="TPP_TK"/>
    <property type="match status" value="1"/>
</dbReference>
<dbReference type="GO" id="GO:0009052">
    <property type="term" value="P:pentose-phosphate shunt, non-oxidative branch"/>
    <property type="evidence" value="ECO:0007669"/>
    <property type="project" value="UniProtKB-ARBA"/>
</dbReference>
<name>A0A846MZN9_9PROT</name>
<dbReference type="GO" id="GO:0004802">
    <property type="term" value="F:transketolase activity"/>
    <property type="evidence" value="ECO:0007669"/>
    <property type="project" value="UniProtKB-UniRule"/>
</dbReference>
<feature type="site" description="Important for catalytic activity" evidence="17">
    <location>
        <position position="33"/>
    </location>
</feature>
<dbReference type="NCBIfam" id="TIGR00232">
    <property type="entry name" value="tktlase_bact"/>
    <property type="match status" value="1"/>
</dbReference>
<keyword evidence="6 18" id="KW-0808">Transferase</keyword>
<keyword evidence="9 16" id="KW-0460">Magnesium</keyword>
<dbReference type="InterPro" id="IPR005474">
    <property type="entry name" value="Transketolase_N"/>
</dbReference>
<organism evidence="20 21">
    <name type="scientific">Rhizomicrobium palustre</name>
    <dbReference type="NCBI Taxonomy" id="189966"/>
    <lineage>
        <taxon>Bacteria</taxon>
        <taxon>Pseudomonadati</taxon>
        <taxon>Pseudomonadota</taxon>
        <taxon>Alphaproteobacteria</taxon>
        <taxon>Micropepsales</taxon>
        <taxon>Micropepsaceae</taxon>
        <taxon>Rhizomicrobium</taxon>
    </lineage>
</organism>
<dbReference type="AlphaFoldDB" id="A0A846MZN9"/>
<dbReference type="SMART" id="SM00861">
    <property type="entry name" value="Transket_pyr"/>
    <property type="match status" value="1"/>
</dbReference>
<protein>
    <recommendedName>
        <fullName evidence="5 12">Transketolase</fullName>
        <ecNumber evidence="5 12">2.2.1.1</ecNumber>
    </recommendedName>
</protein>
<dbReference type="RefSeq" id="WP_167082856.1">
    <property type="nucleotide sequence ID" value="NZ_BAAADC010000001.1"/>
</dbReference>
<comment type="cofactor">
    <cofactor evidence="15">
        <name>thiamine diphosphate</name>
        <dbReference type="ChEBI" id="CHEBI:58937"/>
    </cofactor>
    <text evidence="15">Binds 1 thiamine pyrophosphate per subunit. During the reaction, the substrate forms a covalent intermediate with the cofactor.</text>
</comment>
<evidence type="ECO:0000256" key="18">
    <source>
        <dbReference type="RuleBase" id="RU004996"/>
    </source>
</evidence>
<evidence type="ECO:0000256" key="7">
    <source>
        <dbReference type="ARBA" id="ARBA00022723"/>
    </source>
</evidence>
<feature type="binding site" evidence="15">
    <location>
        <position position="190"/>
    </location>
    <ligand>
        <name>thiamine diphosphate</name>
        <dbReference type="ChEBI" id="CHEBI:58937"/>
    </ligand>
</feature>
<feature type="binding site" evidence="15">
    <location>
        <position position="264"/>
    </location>
    <ligand>
        <name>thiamine diphosphate</name>
        <dbReference type="ChEBI" id="CHEBI:58937"/>
    </ligand>
</feature>
<keyword evidence="8 18" id="KW-0106">Calcium</keyword>
<dbReference type="PROSITE" id="PS00802">
    <property type="entry name" value="TRANSKETOLASE_2"/>
    <property type="match status" value="1"/>
</dbReference>
<feature type="binding site" evidence="14">
    <location>
        <position position="521"/>
    </location>
    <ligand>
        <name>substrate</name>
    </ligand>
</feature>
<comment type="caution">
    <text evidence="20">The sequence shown here is derived from an EMBL/GenBank/DDBJ whole genome shotgun (WGS) entry which is preliminary data.</text>
</comment>
<feature type="binding site" evidence="14">
    <location>
        <position position="474"/>
    </location>
    <ligand>
        <name>substrate</name>
    </ligand>
</feature>
<dbReference type="Pfam" id="PF00456">
    <property type="entry name" value="Transketolase_N"/>
    <property type="match status" value="1"/>
</dbReference>
<comment type="function">
    <text evidence="18">Catalyzes the transfer of a two-carbon ketol group from a ketose donor to an aldose acceptor, via a covalent intermediate with the cofactor thiamine pyrophosphate.</text>
</comment>
<feature type="active site" description="Proton donor" evidence="13">
    <location>
        <position position="412"/>
    </location>
</feature>
<feature type="binding site" evidence="15">
    <location>
        <position position="73"/>
    </location>
    <ligand>
        <name>thiamine diphosphate</name>
        <dbReference type="ChEBI" id="CHEBI:58937"/>
    </ligand>
</feature>
<dbReference type="InterPro" id="IPR009014">
    <property type="entry name" value="Transketo_C/PFOR_II"/>
</dbReference>
<dbReference type="Pfam" id="PF02779">
    <property type="entry name" value="Transket_pyr"/>
    <property type="match status" value="1"/>
</dbReference>
<comment type="cofactor">
    <cofactor evidence="1">
        <name>Ca(2+)</name>
        <dbReference type="ChEBI" id="CHEBI:29108"/>
    </cofactor>
</comment>
<evidence type="ECO:0000256" key="9">
    <source>
        <dbReference type="ARBA" id="ARBA00022842"/>
    </source>
</evidence>
<feature type="binding site" evidence="15">
    <location>
        <position position="438"/>
    </location>
    <ligand>
        <name>thiamine diphosphate</name>
        <dbReference type="ChEBI" id="CHEBI:58937"/>
    </ligand>
</feature>
<evidence type="ECO:0000256" key="2">
    <source>
        <dbReference type="ARBA" id="ARBA00001941"/>
    </source>
</evidence>
<keyword evidence="10 15" id="KW-0786">Thiamine pyrophosphate</keyword>
<dbReference type="FunFam" id="3.40.50.920:FF:000003">
    <property type="entry name" value="Transketolase"/>
    <property type="match status" value="1"/>
</dbReference>
<evidence type="ECO:0000256" key="6">
    <source>
        <dbReference type="ARBA" id="ARBA00022679"/>
    </source>
</evidence>
<feature type="binding site" evidence="14">
    <location>
        <position position="470"/>
    </location>
    <ligand>
        <name>substrate</name>
    </ligand>
</feature>
<feature type="binding site" evidence="16">
    <location>
        <position position="192"/>
    </location>
    <ligand>
        <name>Mg(2+)</name>
        <dbReference type="ChEBI" id="CHEBI:18420"/>
    </ligand>
</feature>